<dbReference type="Gene3D" id="3.50.50.60">
    <property type="entry name" value="FAD/NAD(P)-binding domain"/>
    <property type="match status" value="2"/>
</dbReference>
<dbReference type="Pfam" id="PF13450">
    <property type="entry name" value="NAD_binding_8"/>
    <property type="match status" value="1"/>
</dbReference>
<accession>A0ABS4GSQ7</accession>
<dbReference type="PANTHER" id="PTHR43422:SF3">
    <property type="entry name" value="THIAMINE THIAZOLE SYNTHASE"/>
    <property type="match status" value="1"/>
</dbReference>
<feature type="transmembrane region" description="Helical" evidence="1">
    <location>
        <begin position="12"/>
        <end position="31"/>
    </location>
</feature>
<keyword evidence="3" id="KW-1185">Reference proteome</keyword>
<keyword evidence="1" id="KW-0472">Membrane</keyword>
<dbReference type="Proteomes" id="UP001519343">
    <property type="component" value="Unassembled WGS sequence"/>
</dbReference>
<dbReference type="RefSeq" id="WP_209811324.1">
    <property type="nucleotide sequence ID" value="NZ_JAGGKT010000010.1"/>
</dbReference>
<name>A0ABS4GSQ7_9BACL</name>
<dbReference type="SUPFAM" id="SSF51905">
    <property type="entry name" value="FAD/NAD(P)-binding domain"/>
    <property type="match status" value="1"/>
</dbReference>
<sequence length="458" mass="52676">MSETRILGSHAIVIGSGIAGLCAAQVLSGYFERVTVIEKGDPRPSPTEPRKEVPQGYHLHALLKGGEEALERLFPGITKVLIQEGSTWINGTQDLKWFHHGVWKKRFKGRLSVLLQSRPFLEGHIRCRVEEDPRISICYRTQAVRPLYHSSTSTITGIHVEELSSGLSKDLSADLVLDASGYGSKFHPWFISNGYHVPVEKVNIDLCYISQIYQLPPVEERDWSTLLVYPYAPVEKTGGTISCIEGNRHIVTLFGYHSPLAHANLKEAGEFLEFTKQLPQDTIYQELQGAIPLSEIRVHKVPHMTRYRWEKMSNPPQRFLFMGDSLCRFDPVFGQGMSAAAMQALQLKDCLQMEWEKRRSITTHFTKRYYKKMSKLIDPIWDMILIEDFRYPHVSGRKPRGLRFLQWYIRRVFRLSSEDTDIYNSFIYVMNLLRPATTLFSPSILCKVLGKWKRDPNM</sequence>
<evidence type="ECO:0000313" key="2">
    <source>
        <dbReference type="EMBL" id="MBP1933315.1"/>
    </source>
</evidence>
<proteinExistence type="predicted"/>
<dbReference type="EMBL" id="JAGGKT010000010">
    <property type="protein sequence ID" value="MBP1933315.1"/>
    <property type="molecule type" value="Genomic_DNA"/>
</dbReference>
<protein>
    <submittedName>
        <fullName evidence="2">2-polyprenyl-6-methoxyphenol hydroxylase-like FAD-dependent oxidoreductase</fullName>
    </submittedName>
</protein>
<dbReference type="PANTHER" id="PTHR43422">
    <property type="entry name" value="THIAMINE THIAZOLE SYNTHASE"/>
    <property type="match status" value="1"/>
</dbReference>
<dbReference type="InterPro" id="IPR036188">
    <property type="entry name" value="FAD/NAD-bd_sf"/>
</dbReference>
<evidence type="ECO:0000256" key="1">
    <source>
        <dbReference type="SAM" id="Phobius"/>
    </source>
</evidence>
<keyword evidence="1" id="KW-0812">Transmembrane</keyword>
<organism evidence="2 3">
    <name type="scientific">Ammoniphilus resinae</name>
    <dbReference type="NCBI Taxonomy" id="861532"/>
    <lineage>
        <taxon>Bacteria</taxon>
        <taxon>Bacillati</taxon>
        <taxon>Bacillota</taxon>
        <taxon>Bacilli</taxon>
        <taxon>Bacillales</taxon>
        <taxon>Paenibacillaceae</taxon>
        <taxon>Aneurinibacillus group</taxon>
        <taxon>Ammoniphilus</taxon>
    </lineage>
</organism>
<evidence type="ECO:0000313" key="3">
    <source>
        <dbReference type="Proteomes" id="UP001519343"/>
    </source>
</evidence>
<gene>
    <name evidence="2" type="ORF">J2Z37_003328</name>
</gene>
<comment type="caution">
    <text evidence="2">The sequence shown here is derived from an EMBL/GenBank/DDBJ whole genome shotgun (WGS) entry which is preliminary data.</text>
</comment>
<reference evidence="2 3" key="1">
    <citation type="submission" date="2021-03" db="EMBL/GenBank/DDBJ databases">
        <title>Genomic Encyclopedia of Type Strains, Phase IV (KMG-IV): sequencing the most valuable type-strain genomes for metagenomic binning, comparative biology and taxonomic classification.</title>
        <authorList>
            <person name="Goeker M."/>
        </authorList>
    </citation>
    <scope>NUCLEOTIDE SEQUENCE [LARGE SCALE GENOMIC DNA]</scope>
    <source>
        <strain evidence="2 3">DSM 24738</strain>
    </source>
</reference>
<keyword evidence="1" id="KW-1133">Transmembrane helix</keyword>